<dbReference type="EMBL" id="WWEQ01000033">
    <property type="protein sequence ID" value="MYM20042.1"/>
    <property type="molecule type" value="Genomic_DNA"/>
</dbReference>
<sequence length="151" mass="14848">MDGLIVLVAALGAAGLGWPVTAAVLHVAASRSERRVAPLAAPGRADDPPGVPGAGGGRAGAGTEPRPIDTPGLLRGGLWIGLLERLLIAGGIAVGRQPAVIAVVVAVKGLGRLPELRESRAAGERFIIGTFASTAVAGACGLAAAALMART</sequence>
<evidence type="ECO:0000313" key="3">
    <source>
        <dbReference type="EMBL" id="MYM20042.1"/>
    </source>
</evidence>
<feature type="region of interest" description="Disordered" evidence="1">
    <location>
        <begin position="38"/>
        <end position="67"/>
    </location>
</feature>
<comment type="caution">
    <text evidence="3">The sequence shown here is derived from an EMBL/GenBank/DDBJ whole genome shotgun (WGS) entry which is preliminary data.</text>
</comment>
<accession>A0A6N9H967</accession>
<name>A0A6N9H967_9MICO</name>
<evidence type="ECO:0000256" key="1">
    <source>
        <dbReference type="SAM" id="MobiDB-lite"/>
    </source>
</evidence>
<feature type="transmembrane region" description="Helical" evidence="2">
    <location>
        <begin position="127"/>
        <end position="149"/>
    </location>
</feature>
<dbReference type="Proteomes" id="UP000469215">
    <property type="component" value="Unassembled WGS sequence"/>
</dbReference>
<keyword evidence="2" id="KW-0472">Membrane</keyword>
<organism evidence="3 4">
    <name type="scientific">Brevibacterium rongguiense</name>
    <dbReference type="NCBI Taxonomy" id="2695267"/>
    <lineage>
        <taxon>Bacteria</taxon>
        <taxon>Bacillati</taxon>
        <taxon>Actinomycetota</taxon>
        <taxon>Actinomycetes</taxon>
        <taxon>Micrococcales</taxon>
        <taxon>Brevibacteriaceae</taxon>
        <taxon>Brevibacterium</taxon>
    </lineage>
</organism>
<protein>
    <submittedName>
        <fullName evidence="3">Uncharacterized protein</fullName>
    </submittedName>
</protein>
<reference evidence="3 4" key="1">
    <citation type="submission" date="2020-01" db="EMBL/GenBank/DDBJ databases">
        <authorList>
            <person name="Deng T."/>
        </authorList>
    </citation>
    <scope>NUCLEOTIDE SEQUENCE [LARGE SCALE GENOMIC DNA]</scope>
    <source>
        <strain evidence="3 4">5221</strain>
    </source>
</reference>
<dbReference type="AlphaFoldDB" id="A0A6N9H967"/>
<evidence type="ECO:0000256" key="2">
    <source>
        <dbReference type="SAM" id="Phobius"/>
    </source>
</evidence>
<keyword evidence="4" id="KW-1185">Reference proteome</keyword>
<keyword evidence="2" id="KW-1133">Transmembrane helix</keyword>
<keyword evidence="2" id="KW-0812">Transmembrane</keyword>
<evidence type="ECO:0000313" key="4">
    <source>
        <dbReference type="Proteomes" id="UP000469215"/>
    </source>
</evidence>
<gene>
    <name evidence="3" type="ORF">GSY69_08710</name>
</gene>
<proteinExistence type="predicted"/>